<dbReference type="SUPFAM" id="SSF52540">
    <property type="entry name" value="P-loop containing nucleoside triphosphate hydrolases"/>
    <property type="match status" value="1"/>
</dbReference>
<protein>
    <recommendedName>
        <fullName evidence="11">DNA2/NAM7 helicase-like C-terminal domain-containing protein</fullName>
    </recommendedName>
</protein>
<keyword evidence="3" id="KW-0378">Hydrolase</keyword>
<dbReference type="CDD" id="cd18808">
    <property type="entry name" value="SF1_C_Upf1"/>
    <property type="match status" value="1"/>
</dbReference>
<dbReference type="RefSeq" id="XP_016643246.1">
    <property type="nucleotide sequence ID" value="XM_016787137.1"/>
</dbReference>
<reference evidence="9 10" key="1">
    <citation type="journal article" date="2014" name="Genome Announc.">
        <title>Draft genome sequence of the pathogenic fungus Scedosporium apiospermum.</title>
        <authorList>
            <person name="Vandeputte P."/>
            <person name="Ghamrawi S."/>
            <person name="Rechenmann M."/>
            <person name="Iltis A."/>
            <person name="Giraud S."/>
            <person name="Fleury M."/>
            <person name="Thornton C."/>
            <person name="Delhaes L."/>
            <person name="Meyer W."/>
            <person name="Papon N."/>
            <person name="Bouchara J.P."/>
        </authorList>
    </citation>
    <scope>NUCLEOTIDE SEQUENCE [LARGE SCALE GENOMIC DNA]</scope>
    <source>
        <strain evidence="9 10">IHEM 14462</strain>
    </source>
</reference>
<dbReference type="InterPro" id="IPR047187">
    <property type="entry name" value="SF1_C_Upf1"/>
</dbReference>
<dbReference type="GO" id="GO:0043139">
    <property type="term" value="F:5'-3' DNA helicase activity"/>
    <property type="evidence" value="ECO:0007669"/>
    <property type="project" value="TreeGrafter"/>
</dbReference>
<evidence type="ECO:0000259" key="7">
    <source>
        <dbReference type="Pfam" id="PF13086"/>
    </source>
</evidence>
<keyword evidence="10" id="KW-1185">Reference proteome</keyword>
<evidence type="ECO:0000256" key="2">
    <source>
        <dbReference type="ARBA" id="ARBA00022741"/>
    </source>
</evidence>
<dbReference type="InterPro" id="IPR027417">
    <property type="entry name" value="P-loop_NTPase"/>
</dbReference>
<keyword evidence="4" id="KW-0347">Helicase</keyword>
<evidence type="ECO:0000256" key="4">
    <source>
        <dbReference type="ARBA" id="ARBA00022806"/>
    </source>
</evidence>
<evidence type="ECO:0000313" key="9">
    <source>
        <dbReference type="EMBL" id="KEZ43447.1"/>
    </source>
</evidence>
<dbReference type="GO" id="GO:0016787">
    <property type="term" value="F:hydrolase activity"/>
    <property type="evidence" value="ECO:0007669"/>
    <property type="project" value="UniProtKB-KW"/>
</dbReference>
<comment type="caution">
    <text evidence="9">The sequence shown here is derived from an EMBL/GenBank/DDBJ whole genome shotgun (WGS) entry which is preliminary data.</text>
</comment>
<dbReference type="InterPro" id="IPR050534">
    <property type="entry name" value="Coronavir_polyprotein_1ab"/>
</dbReference>
<dbReference type="OMA" id="NADEPEM"/>
<evidence type="ECO:0000259" key="8">
    <source>
        <dbReference type="Pfam" id="PF13087"/>
    </source>
</evidence>
<dbReference type="InterPro" id="IPR041677">
    <property type="entry name" value="DNA2/NAM7_AAA_11"/>
</dbReference>
<dbReference type="VEuPathDB" id="FungiDB:SAPIO_CDS4633"/>
<dbReference type="GeneID" id="27723705"/>
<accession>A0A084G7Y5</accession>
<sequence>MSTQGTPAGPSMQPPTASKKASKPSRGSNMTKDCVVLMGSPPQFVLGAGEEFGGASKVRTKILCWVSSDAHRFLGFSLFFPLGEAQQRNEDDGYGVHYTANRSTSDFDIYRDDFQRLTVMFPRDGVDITYEETSKEIMDLLPGVPDRDYSLITVKLKAGKRVRVDGYGWPYRNADEPEMEKWLNQDEPIFSGITLRDFFNGDSFSLVFPERLEMAKKKFNESNLPGPFKYPYGTEHSYDLARYGPLLDANKDPRRFLTALSFYDENAMLTVLTQSVVQDAFWVYKASVAIRSVKSAAYFIPIGPRNLDAADINDFYVVVSLPKQLKASYEKAWLRLADGRKPLKVELYNERADGQCAATWDCQLVHHLDMVPELAEHPIHKWEVVVKVRRSTKEDEPYVNCAALAFDADMSEVKRKVNSLCTLQASAKPTGRTIYKDMDSARELHRAIWRATGFWEYSQEHGPATKKCLDLIKSGIPSDCEVLPSGLPVLDVVGEWKNPEYVDALFEQVVSDERTAFRFYMTKRPGGIGGLNALPGSGKTTLSAVVVLLYLFTFGTTLCSGPSNVAVDNLAERTDRVDRETCDRYNSIVPLTCKEDRCIRRLVIRGYAMKQELAAFNRLLEDPEALEAPEHGWSLASKWKLPNSLAFWLLVCLNSRATREIRTIDQDDNPVLHDIQDLLQDQQYESLRDVAAGTITWEEYTAGDPIDDDTIQDFFVNHLIRLGDVLCTTPALTETEPAYRKFKQLRTQAVVVDEAGNMERADLACVWGNTALPCFVAGDPLQLPPTVLSGMEKDAQGNVCNRFANDGAVSALEWLQKSGMTVFRPRFQFRMAEGLFDYVGELVYSHVNFTYGPNCGVHLPKFAPGRALEAFIQATDSRVTPAPSGKFLPAFLHCPRTKVKMSAHNTTSRLSPDQAEAGLNFILGFLNHAGRQGEALEPENITVIAPYAANVQCINKLLRSPEYADLAGMAPASTVDSFQGREGDIVVLIMGTNDITGPGFTANEKRLNVMVTRQRCGLVIVGDFGVVGSVEGGPRERVVRMHRGVDGKIKQVNMTMLWNLMNRLYVDGRVMHLPADHRELWGRKGGGWMSGPSAKPRLHGRWE</sequence>
<evidence type="ECO:0000256" key="3">
    <source>
        <dbReference type="ARBA" id="ARBA00022801"/>
    </source>
</evidence>
<dbReference type="HOGENOM" id="CLU_007214_0_0_1"/>
<gene>
    <name evidence="9" type="ORF">SAPIO_CDS4633</name>
</gene>
<dbReference type="PANTHER" id="PTHR43788:SF8">
    <property type="entry name" value="DNA-BINDING PROTEIN SMUBP-2"/>
    <property type="match status" value="1"/>
</dbReference>
<dbReference type="AlphaFoldDB" id="A0A084G7Y5"/>
<dbReference type="PANTHER" id="PTHR43788">
    <property type="entry name" value="DNA2/NAM7 HELICASE FAMILY MEMBER"/>
    <property type="match status" value="1"/>
</dbReference>
<organism evidence="9 10">
    <name type="scientific">Pseudallescheria apiosperma</name>
    <name type="common">Scedosporium apiospermum</name>
    <dbReference type="NCBI Taxonomy" id="563466"/>
    <lineage>
        <taxon>Eukaryota</taxon>
        <taxon>Fungi</taxon>
        <taxon>Dikarya</taxon>
        <taxon>Ascomycota</taxon>
        <taxon>Pezizomycotina</taxon>
        <taxon>Sordariomycetes</taxon>
        <taxon>Hypocreomycetidae</taxon>
        <taxon>Microascales</taxon>
        <taxon>Microascaceae</taxon>
        <taxon>Scedosporium</taxon>
    </lineage>
</organism>
<feature type="domain" description="DNA2/NAM7 helicase helicase" evidence="7">
    <location>
        <begin position="515"/>
        <end position="789"/>
    </location>
</feature>
<dbReference type="Gene3D" id="3.40.50.300">
    <property type="entry name" value="P-loop containing nucleotide triphosphate hydrolases"/>
    <property type="match status" value="2"/>
</dbReference>
<keyword evidence="5" id="KW-0067">ATP-binding</keyword>
<proteinExistence type="inferred from homology"/>
<dbReference type="EMBL" id="JOWA01000093">
    <property type="protein sequence ID" value="KEZ43447.1"/>
    <property type="molecule type" value="Genomic_DNA"/>
</dbReference>
<comment type="similarity">
    <text evidence="1">Belongs to the DNA2/NAM7 helicase family.</text>
</comment>
<dbReference type="OrthoDB" id="6513042at2759"/>
<keyword evidence="2" id="KW-0547">Nucleotide-binding</keyword>
<dbReference type="Proteomes" id="UP000028545">
    <property type="component" value="Unassembled WGS sequence"/>
</dbReference>
<evidence type="ECO:0000313" key="10">
    <source>
        <dbReference type="Proteomes" id="UP000028545"/>
    </source>
</evidence>
<evidence type="ECO:0000256" key="1">
    <source>
        <dbReference type="ARBA" id="ARBA00007913"/>
    </source>
</evidence>
<evidence type="ECO:0008006" key="11">
    <source>
        <dbReference type="Google" id="ProtNLM"/>
    </source>
</evidence>
<evidence type="ECO:0000256" key="6">
    <source>
        <dbReference type="SAM" id="MobiDB-lite"/>
    </source>
</evidence>
<evidence type="ECO:0000256" key="5">
    <source>
        <dbReference type="ARBA" id="ARBA00022840"/>
    </source>
</evidence>
<dbReference type="Pfam" id="PF13086">
    <property type="entry name" value="AAA_11"/>
    <property type="match status" value="1"/>
</dbReference>
<dbReference type="Pfam" id="PF13087">
    <property type="entry name" value="AAA_12"/>
    <property type="match status" value="1"/>
</dbReference>
<name>A0A084G7Y5_PSEDA</name>
<dbReference type="InterPro" id="IPR041679">
    <property type="entry name" value="DNA2/NAM7-like_C"/>
</dbReference>
<feature type="domain" description="DNA2/NAM7 helicase-like C-terminal" evidence="8">
    <location>
        <begin position="810"/>
        <end position="1023"/>
    </location>
</feature>
<feature type="region of interest" description="Disordered" evidence="6">
    <location>
        <begin position="1"/>
        <end position="31"/>
    </location>
</feature>
<dbReference type="GO" id="GO:0005524">
    <property type="term" value="F:ATP binding"/>
    <property type="evidence" value="ECO:0007669"/>
    <property type="project" value="UniProtKB-KW"/>
</dbReference>
<dbReference type="KEGG" id="sapo:SAPIO_CDS4633"/>